<proteinExistence type="predicted"/>
<sequence length="255" mass="27249">MQHITPACPRGTDWLVVTNGDNLYDPSFLGRLLSEAAAGGGADAVAFDYYSRFLRPTGEPCGRFAAAQGRGSCKPNLMRWCQTDLAATAYRWPKFVGREGGDNMLFGVLDKGISHDGQMAQQAVARGWKVRRVDDACLVDHAPSPQLCALAGRVWDDREAATPHATGGACVGAARAAALLARAGVEEVEVPVAHDTSFGLPEGRLALRCLRMADKGQWGQMLEFFSKGCEEPPPEVVLEEIVEGGAARDPEPPAA</sequence>
<dbReference type="SUPFAM" id="SSF53448">
    <property type="entry name" value="Nucleotide-diphospho-sugar transferases"/>
    <property type="match status" value="1"/>
</dbReference>
<name>A0A0D2M843_9CHLO</name>
<evidence type="ECO:0000313" key="2">
    <source>
        <dbReference type="Proteomes" id="UP000054498"/>
    </source>
</evidence>
<dbReference type="STRING" id="145388.A0A0D2M843"/>
<evidence type="ECO:0000313" key="1">
    <source>
        <dbReference type="EMBL" id="KIY97271.1"/>
    </source>
</evidence>
<accession>A0A0D2M843</accession>
<gene>
    <name evidence="1" type="ORF">MNEG_10690</name>
</gene>
<dbReference type="RefSeq" id="XP_013896291.1">
    <property type="nucleotide sequence ID" value="XM_014040837.1"/>
</dbReference>
<dbReference type="GeneID" id="25727878"/>
<protein>
    <submittedName>
        <fullName evidence="1">Uncharacterized protein</fullName>
    </submittedName>
</protein>
<organism evidence="1 2">
    <name type="scientific">Monoraphidium neglectum</name>
    <dbReference type="NCBI Taxonomy" id="145388"/>
    <lineage>
        <taxon>Eukaryota</taxon>
        <taxon>Viridiplantae</taxon>
        <taxon>Chlorophyta</taxon>
        <taxon>core chlorophytes</taxon>
        <taxon>Chlorophyceae</taxon>
        <taxon>CS clade</taxon>
        <taxon>Sphaeropleales</taxon>
        <taxon>Selenastraceae</taxon>
        <taxon>Monoraphidium</taxon>
    </lineage>
</organism>
<dbReference type="KEGG" id="mng:MNEG_10690"/>
<reference evidence="1 2" key="1">
    <citation type="journal article" date="2013" name="BMC Genomics">
        <title>Reconstruction of the lipid metabolism for the microalga Monoraphidium neglectum from its genome sequence reveals characteristics suitable for biofuel production.</title>
        <authorList>
            <person name="Bogen C."/>
            <person name="Al-Dilaimi A."/>
            <person name="Albersmeier A."/>
            <person name="Wichmann J."/>
            <person name="Grundmann M."/>
            <person name="Rupp O."/>
            <person name="Lauersen K.J."/>
            <person name="Blifernez-Klassen O."/>
            <person name="Kalinowski J."/>
            <person name="Goesmann A."/>
            <person name="Mussgnug J.H."/>
            <person name="Kruse O."/>
        </authorList>
    </citation>
    <scope>NUCLEOTIDE SEQUENCE [LARGE SCALE GENOMIC DNA]</scope>
    <source>
        <strain evidence="1 2">SAG 48.87</strain>
    </source>
</reference>
<keyword evidence="2" id="KW-1185">Reference proteome</keyword>
<dbReference type="Proteomes" id="UP000054498">
    <property type="component" value="Unassembled WGS sequence"/>
</dbReference>
<dbReference type="EMBL" id="KK102639">
    <property type="protein sequence ID" value="KIY97271.1"/>
    <property type="molecule type" value="Genomic_DNA"/>
</dbReference>
<dbReference type="AlphaFoldDB" id="A0A0D2M843"/>
<dbReference type="InterPro" id="IPR029044">
    <property type="entry name" value="Nucleotide-diphossugar_trans"/>
</dbReference>
<dbReference type="OrthoDB" id="510924at2759"/>